<feature type="transmembrane region" description="Helical" evidence="1">
    <location>
        <begin position="126"/>
        <end position="143"/>
    </location>
</feature>
<dbReference type="InterPro" id="IPR009936">
    <property type="entry name" value="DUF1468"/>
</dbReference>
<evidence type="ECO:0000313" key="3">
    <source>
        <dbReference type="EMBL" id="SEM85675.1"/>
    </source>
</evidence>
<gene>
    <name evidence="3" type="ORF">SAMN04488003_105151</name>
</gene>
<reference evidence="3 4" key="1">
    <citation type="submission" date="2016-10" db="EMBL/GenBank/DDBJ databases">
        <authorList>
            <person name="de Groot N.N."/>
        </authorList>
    </citation>
    <scope>NUCLEOTIDE SEQUENCE [LARGE SCALE GENOMIC DNA]</scope>
    <source>
        <strain evidence="3 4">DSM 16213</strain>
    </source>
</reference>
<keyword evidence="1" id="KW-0812">Transmembrane</keyword>
<organism evidence="3 4">
    <name type="scientific">Loktanella fryxellensis</name>
    <dbReference type="NCBI Taxonomy" id="245187"/>
    <lineage>
        <taxon>Bacteria</taxon>
        <taxon>Pseudomonadati</taxon>
        <taxon>Pseudomonadota</taxon>
        <taxon>Alphaproteobacteria</taxon>
        <taxon>Rhodobacterales</taxon>
        <taxon>Roseobacteraceae</taxon>
        <taxon>Loktanella</taxon>
    </lineage>
</organism>
<feature type="transmembrane region" description="Helical" evidence="1">
    <location>
        <begin position="83"/>
        <end position="114"/>
    </location>
</feature>
<dbReference type="EMBL" id="FOCI01000005">
    <property type="protein sequence ID" value="SEM85675.1"/>
    <property type="molecule type" value="Genomic_DNA"/>
</dbReference>
<dbReference type="Pfam" id="PF07331">
    <property type="entry name" value="TctB"/>
    <property type="match status" value="1"/>
</dbReference>
<dbReference type="OrthoDB" id="7347328at2"/>
<keyword evidence="1" id="KW-1133">Transmembrane helix</keyword>
<dbReference type="STRING" id="245187.SAMN04488003_105151"/>
<feature type="transmembrane region" description="Helical" evidence="1">
    <location>
        <begin position="12"/>
        <end position="31"/>
    </location>
</feature>
<keyword evidence="1" id="KW-0472">Membrane</keyword>
<sequence length="163" mass="16526">MTGQATRPQRRPDGAALVIAVMLAAVGGTFIVQGRASPDNGGYSGVGSGDAPIFVGVVLVLLAIAHVVKGLRSGPVGLPVQHLGPVGLIVGGLLLQLVLLRITGFSIASGLLFACTASAFGHRNPAISVPVGIVLAIAVYGVFDQLLRLNLPAGWLELTIFGS</sequence>
<protein>
    <submittedName>
        <fullName evidence="3">Putative tricarboxylic transport membrane protein</fullName>
    </submittedName>
</protein>
<evidence type="ECO:0000256" key="1">
    <source>
        <dbReference type="SAM" id="Phobius"/>
    </source>
</evidence>
<keyword evidence="4" id="KW-1185">Reference proteome</keyword>
<dbReference type="Proteomes" id="UP000199585">
    <property type="component" value="Unassembled WGS sequence"/>
</dbReference>
<evidence type="ECO:0000259" key="2">
    <source>
        <dbReference type="Pfam" id="PF07331"/>
    </source>
</evidence>
<name>A0A1H8BS32_9RHOB</name>
<accession>A0A1H8BS32</accession>
<dbReference type="RefSeq" id="WP_089900160.1">
    <property type="nucleotide sequence ID" value="NZ_FOCI01000005.1"/>
</dbReference>
<feature type="domain" description="DUF1468" evidence="2">
    <location>
        <begin position="18"/>
        <end position="152"/>
    </location>
</feature>
<feature type="transmembrane region" description="Helical" evidence="1">
    <location>
        <begin position="51"/>
        <end position="71"/>
    </location>
</feature>
<dbReference type="AlphaFoldDB" id="A0A1H8BS32"/>
<proteinExistence type="predicted"/>
<evidence type="ECO:0000313" key="4">
    <source>
        <dbReference type="Proteomes" id="UP000199585"/>
    </source>
</evidence>